<dbReference type="GO" id="GO:0006281">
    <property type="term" value="P:DNA repair"/>
    <property type="evidence" value="ECO:0007669"/>
    <property type="project" value="UniProtKB-KW"/>
</dbReference>
<evidence type="ECO:0000256" key="11">
    <source>
        <dbReference type="ARBA" id="ARBA00038000"/>
    </source>
</evidence>
<dbReference type="InterPro" id="IPR027417">
    <property type="entry name" value="P-loop_NTPase"/>
</dbReference>
<keyword evidence="7" id="KW-0067">ATP-binding</keyword>
<evidence type="ECO:0000256" key="2">
    <source>
        <dbReference type="ARBA" id="ARBA00022490"/>
    </source>
</evidence>
<protein>
    <recommendedName>
        <fullName evidence="12">UvrABC system protein A</fullName>
    </recommendedName>
    <alternativeName>
        <fullName evidence="13">Excinuclease ABC subunit A</fullName>
    </alternativeName>
</protein>
<evidence type="ECO:0000256" key="7">
    <source>
        <dbReference type="ARBA" id="ARBA00022840"/>
    </source>
</evidence>
<dbReference type="AlphaFoldDB" id="L0R7U8"/>
<dbReference type="GO" id="GO:0005737">
    <property type="term" value="C:cytoplasm"/>
    <property type="evidence" value="ECO:0007669"/>
    <property type="project" value="UniProtKB-SubCell"/>
</dbReference>
<dbReference type="PANTHER" id="PTHR43152:SF3">
    <property type="entry name" value="UVRABC SYSTEM PROTEIN A"/>
    <property type="match status" value="1"/>
</dbReference>
<keyword evidence="10" id="KW-0234">DNA repair</keyword>
<feature type="domain" description="ABC transporter" evidence="14">
    <location>
        <begin position="449"/>
        <end position="744"/>
    </location>
</feature>
<dbReference type="GO" id="GO:0016887">
    <property type="term" value="F:ATP hydrolysis activity"/>
    <property type="evidence" value="ECO:0007669"/>
    <property type="project" value="InterPro"/>
</dbReference>
<keyword evidence="5" id="KW-0227">DNA damage</keyword>
<evidence type="ECO:0000256" key="12">
    <source>
        <dbReference type="ARBA" id="ARBA00039316"/>
    </source>
</evidence>
<keyword evidence="9" id="KW-0238">DNA-binding</keyword>
<keyword evidence="16" id="KW-1185">Reference proteome</keyword>
<accession>L0R7U8</accession>
<evidence type="ECO:0000256" key="13">
    <source>
        <dbReference type="ARBA" id="ARBA00042156"/>
    </source>
</evidence>
<feature type="domain" description="ABC transporter" evidence="14">
    <location>
        <begin position="2"/>
        <end position="431"/>
    </location>
</feature>
<dbReference type="GO" id="GO:0004518">
    <property type="term" value="F:nuclease activity"/>
    <property type="evidence" value="ECO:0007669"/>
    <property type="project" value="UniProtKB-KW"/>
</dbReference>
<name>L0R7U8_9BACT</name>
<dbReference type="eggNOG" id="COG0178">
    <property type="taxonomic scope" value="Bacteria"/>
</dbReference>
<evidence type="ECO:0000256" key="9">
    <source>
        <dbReference type="ARBA" id="ARBA00023125"/>
    </source>
</evidence>
<evidence type="ECO:0000256" key="3">
    <source>
        <dbReference type="ARBA" id="ARBA00022737"/>
    </source>
</evidence>
<evidence type="ECO:0000256" key="8">
    <source>
        <dbReference type="ARBA" id="ARBA00022881"/>
    </source>
</evidence>
<dbReference type="KEGG" id="dhy:DESAM_20011"/>
<dbReference type="OrthoDB" id="9809851at2"/>
<evidence type="ECO:0000313" key="15">
    <source>
        <dbReference type="EMBL" id="CCO22302.1"/>
    </source>
</evidence>
<evidence type="ECO:0000256" key="6">
    <source>
        <dbReference type="ARBA" id="ARBA00022769"/>
    </source>
</evidence>
<dbReference type="CDD" id="cd03270">
    <property type="entry name" value="ABC_UvrA_I"/>
    <property type="match status" value="1"/>
</dbReference>
<dbReference type="Gene3D" id="3.40.50.300">
    <property type="entry name" value="P-loop containing nucleotide triphosphate hydrolases"/>
    <property type="match status" value="2"/>
</dbReference>
<dbReference type="HOGENOM" id="CLU_001370_2_1_7"/>
<dbReference type="STRING" id="1121451.DESAM_20011"/>
<dbReference type="SUPFAM" id="SSF52540">
    <property type="entry name" value="P-loop containing nucleoside triphosphate hydrolases"/>
    <property type="match status" value="2"/>
</dbReference>
<keyword evidence="4" id="KW-0547">Nucleotide-binding</keyword>
<dbReference type="SMART" id="SM00382">
    <property type="entry name" value="AAA"/>
    <property type="match status" value="2"/>
</dbReference>
<dbReference type="Gene3D" id="1.20.1580.10">
    <property type="entry name" value="ABC transporter ATPase like domain"/>
    <property type="match status" value="2"/>
</dbReference>
<dbReference type="Pfam" id="PF00005">
    <property type="entry name" value="ABC_tran"/>
    <property type="match status" value="1"/>
</dbReference>
<gene>
    <name evidence="15" type="ORF">DESAM_20011</name>
</gene>
<evidence type="ECO:0000259" key="14">
    <source>
        <dbReference type="PROSITE" id="PS50893"/>
    </source>
</evidence>
<keyword evidence="6" id="KW-0228">DNA excision</keyword>
<proteinExistence type="inferred from homology"/>
<evidence type="ECO:0000256" key="10">
    <source>
        <dbReference type="ARBA" id="ARBA00023204"/>
    </source>
</evidence>
<evidence type="ECO:0000256" key="5">
    <source>
        <dbReference type="ARBA" id="ARBA00022763"/>
    </source>
</evidence>
<dbReference type="PANTHER" id="PTHR43152">
    <property type="entry name" value="UVRABC SYSTEM PROTEIN A"/>
    <property type="match status" value="1"/>
</dbReference>
<reference evidence="15 16" key="1">
    <citation type="submission" date="2012-10" db="EMBL/GenBank/DDBJ databases">
        <authorList>
            <person name="Genoscope - CEA"/>
        </authorList>
    </citation>
    <scope>NUCLEOTIDE SEQUENCE [LARGE SCALE GENOMIC DNA]</scope>
    <source>
        <strain evidence="16">AM13 / DSM 14728</strain>
    </source>
</reference>
<evidence type="ECO:0000256" key="1">
    <source>
        <dbReference type="ARBA" id="ARBA00004496"/>
    </source>
</evidence>
<evidence type="ECO:0000256" key="4">
    <source>
        <dbReference type="ARBA" id="ARBA00022741"/>
    </source>
</evidence>
<dbReference type="InterPro" id="IPR003439">
    <property type="entry name" value="ABC_transporter-like_ATP-bd"/>
</dbReference>
<comment type="subcellular location">
    <subcellularLocation>
        <location evidence="1">Cytoplasm</location>
    </subcellularLocation>
</comment>
<keyword evidence="2" id="KW-0963">Cytoplasm</keyword>
<comment type="similarity">
    <text evidence="11">Belongs to the ABC transporter superfamily. UvrA family.</text>
</comment>
<dbReference type="PATRIC" id="fig|1121451.3.peg.290"/>
<dbReference type="InterPro" id="IPR003593">
    <property type="entry name" value="AAA+_ATPase"/>
</dbReference>
<evidence type="ECO:0000313" key="16">
    <source>
        <dbReference type="Proteomes" id="UP000010808"/>
    </source>
</evidence>
<keyword evidence="3" id="KW-0677">Repeat</keyword>
<dbReference type="GO" id="GO:0003677">
    <property type="term" value="F:DNA binding"/>
    <property type="evidence" value="ECO:0007669"/>
    <property type="project" value="UniProtKB-KW"/>
</dbReference>
<dbReference type="Gene3D" id="1.10.8.280">
    <property type="entry name" value="ABC transporter ATPase domain-like"/>
    <property type="match status" value="1"/>
</dbReference>
<organism evidence="15 16">
    <name type="scientific">Maridesulfovibrio hydrothermalis AM13 = DSM 14728</name>
    <dbReference type="NCBI Taxonomy" id="1121451"/>
    <lineage>
        <taxon>Bacteria</taxon>
        <taxon>Pseudomonadati</taxon>
        <taxon>Thermodesulfobacteriota</taxon>
        <taxon>Desulfovibrionia</taxon>
        <taxon>Desulfovibrionales</taxon>
        <taxon>Desulfovibrionaceae</taxon>
        <taxon>Maridesulfovibrio</taxon>
    </lineage>
</organism>
<dbReference type="PROSITE" id="PS50893">
    <property type="entry name" value="ABC_TRANSPORTER_2"/>
    <property type="match status" value="2"/>
</dbReference>
<dbReference type="GO" id="GO:0005524">
    <property type="term" value="F:ATP binding"/>
    <property type="evidence" value="ECO:0007669"/>
    <property type="project" value="UniProtKB-KW"/>
</dbReference>
<sequence length="752" mass="82966">MTKMIKIIGARQNNLKNITLEIPTNEFVVITGVSGSGKSSLAFDTIFSEAQREFLDSMSSYARRSIPRISKADVDTIEGLTPSVVIDQHPLGRNPRSTVGTVTEIYTYLRLLYSRLGKPILSASDFSFNRPSGACETCKGLGFEIVPDMNRLFDFNKSLNQGAIKHKTWKVNGRYWNIIVATGFFDMDKKLADFSEEESNKLFHSEPIKATNDQPGYVQSFSFEGVISRLLKRQNDSRGLTGNSYDEQFFTKRACLTCKGARINSRAREVQVNGRSIVDLVNMEIHELHEYLKNLKGSVADAIIPYINKLLSHMIDSGIGYLTVNRSIGTLSNGEVQRLKLARQLGVSLTGLIYVLDEPTRGLHPRDTEKLLGILDQLKNKGNSLLVVEHDMAVMQHADHIIDIGPGAGKNGGKIVGQGSPGEIRELDTLTGEYMSKRKKVTRRLQCLKNAKDFLTIEGAKLHNLKNINVKIPRNALTCLTGVSGSGKSSLIEVFLKKYSNATVVDQSAVGANARSIPATYTKAFDDIRKEFSREVGIEPSLLTFNGAGACHECDGLGYKVIDMHFLGDVQELCPECQGKRYVSHVLDYRYKNKTISDVLEMTISEALTFFSNKSIIRALSILESVGLGYLTLGQPLNTLSGGEAQRVKLASRLRKKGEIYVLDEPTSGLHIADIDLLLEVINKLVKKNNTVIVVEHNLEIISNADWVIDLGPEGGDAGGYIVAEGTPEEIAKTEASYTGNFLSELFLGNEL</sequence>
<keyword evidence="8" id="KW-0267">Excision nuclease</keyword>
<dbReference type="EMBL" id="FO203522">
    <property type="protein sequence ID" value="CCO22302.1"/>
    <property type="molecule type" value="Genomic_DNA"/>
</dbReference>
<dbReference type="Proteomes" id="UP000010808">
    <property type="component" value="Chromosome"/>
</dbReference>